<evidence type="ECO:0008006" key="3">
    <source>
        <dbReference type="Google" id="ProtNLM"/>
    </source>
</evidence>
<sequence>MDLNDAKIKADFDLDKDIELGLKTLYSTRAGTMPLDREFGIKGDFLGETMPVLQNQYAVEIMTKTEKYEPRVFVRQVTFESDQKSGKVTPVIYLERGRET</sequence>
<dbReference type="RefSeq" id="WP_186981648.1">
    <property type="nucleotide sequence ID" value="NZ_JACOQH010000002.1"/>
</dbReference>
<dbReference type="Gene3D" id="3.10.450.40">
    <property type="match status" value="1"/>
</dbReference>
<dbReference type="EMBL" id="JACOQH010000002">
    <property type="protein sequence ID" value="MBC5753016.1"/>
    <property type="molecule type" value="Genomic_DNA"/>
</dbReference>
<gene>
    <name evidence="1" type="ORF">H8Z76_03075</name>
</gene>
<name>A0ABR7I7U7_9FIRM</name>
<protein>
    <recommendedName>
        <fullName evidence="3">IraD/Gp25-like domain-containing protein</fullName>
    </recommendedName>
</protein>
<evidence type="ECO:0000313" key="2">
    <source>
        <dbReference type="Proteomes" id="UP000621540"/>
    </source>
</evidence>
<comment type="caution">
    <text evidence="1">The sequence shown here is derived from an EMBL/GenBank/DDBJ whole genome shotgun (WGS) entry which is preliminary data.</text>
</comment>
<reference evidence="1 2" key="1">
    <citation type="submission" date="2020-08" db="EMBL/GenBank/DDBJ databases">
        <title>Genome public.</title>
        <authorList>
            <person name="Liu C."/>
            <person name="Sun Q."/>
        </authorList>
    </citation>
    <scope>NUCLEOTIDE SEQUENCE [LARGE SCALE GENOMIC DNA]</scope>
    <source>
        <strain evidence="1 2">BX0805</strain>
    </source>
</reference>
<evidence type="ECO:0000313" key="1">
    <source>
        <dbReference type="EMBL" id="MBC5753016.1"/>
    </source>
</evidence>
<proteinExistence type="predicted"/>
<dbReference type="SUPFAM" id="SSF160719">
    <property type="entry name" value="gpW/gp25-like"/>
    <property type="match status" value="1"/>
</dbReference>
<organism evidence="1 2">
    <name type="scientific">Roseburia yibonii</name>
    <dbReference type="NCBI Taxonomy" id="2763063"/>
    <lineage>
        <taxon>Bacteria</taxon>
        <taxon>Bacillati</taxon>
        <taxon>Bacillota</taxon>
        <taxon>Clostridia</taxon>
        <taxon>Lachnospirales</taxon>
        <taxon>Lachnospiraceae</taxon>
        <taxon>Roseburia</taxon>
    </lineage>
</organism>
<dbReference type="Proteomes" id="UP000621540">
    <property type="component" value="Unassembled WGS sequence"/>
</dbReference>
<keyword evidence="2" id="KW-1185">Reference proteome</keyword>
<accession>A0ABR7I7U7</accession>